<dbReference type="OrthoDB" id="205108at2759"/>
<dbReference type="STRING" id="35608.A0A2U1NDK6"/>
<reference evidence="7 8" key="1">
    <citation type="journal article" date="2018" name="Mol. Plant">
        <title>The genome of Artemisia annua provides insight into the evolution of Asteraceae family and artemisinin biosynthesis.</title>
        <authorList>
            <person name="Shen Q."/>
            <person name="Zhang L."/>
            <person name="Liao Z."/>
            <person name="Wang S."/>
            <person name="Yan T."/>
            <person name="Shi P."/>
            <person name="Liu M."/>
            <person name="Fu X."/>
            <person name="Pan Q."/>
            <person name="Wang Y."/>
            <person name="Lv Z."/>
            <person name="Lu X."/>
            <person name="Zhang F."/>
            <person name="Jiang W."/>
            <person name="Ma Y."/>
            <person name="Chen M."/>
            <person name="Hao X."/>
            <person name="Li L."/>
            <person name="Tang Y."/>
            <person name="Lv G."/>
            <person name="Zhou Y."/>
            <person name="Sun X."/>
            <person name="Brodelius P.E."/>
            <person name="Rose J.K.C."/>
            <person name="Tang K."/>
        </authorList>
    </citation>
    <scope>NUCLEOTIDE SEQUENCE [LARGE SCALE GENOMIC DNA]</scope>
    <source>
        <strain evidence="8">cv. Huhao1</strain>
        <tissue evidence="7">Leaf</tissue>
    </source>
</reference>
<evidence type="ECO:0000256" key="3">
    <source>
        <dbReference type="ARBA" id="ARBA00022679"/>
    </source>
</evidence>
<dbReference type="GO" id="GO:0005768">
    <property type="term" value="C:endosome"/>
    <property type="evidence" value="ECO:0007669"/>
    <property type="project" value="TreeGrafter"/>
</dbReference>
<organism evidence="7 8">
    <name type="scientific">Artemisia annua</name>
    <name type="common">Sweet wormwood</name>
    <dbReference type="NCBI Taxonomy" id="35608"/>
    <lineage>
        <taxon>Eukaryota</taxon>
        <taxon>Viridiplantae</taxon>
        <taxon>Streptophyta</taxon>
        <taxon>Embryophyta</taxon>
        <taxon>Tracheophyta</taxon>
        <taxon>Spermatophyta</taxon>
        <taxon>Magnoliopsida</taxon>
        <taxon>eudicotyledons</taxon>
        <taxon>Gunneridae</taxon>
        <taxon>Pentapetalae</taxon>
        <taxon>asterids</taxon>
        <taxon>campanulids</taxon>
        <taxon>Asterales</taxon>
        <taxon>Asteraceae</taxon>
        <taxon>Asteroideae</taxon>
        <taxon>Anthemideae</taxon>
        <taxon>Artemisiinae</taxon>
        <taxon>Artemisia</taxon>
    </lineage>
</organism>
<keyword evidence="2" id="KW-0328">Glycosyltransferase</keyword>
<dbReference type="GO" id="GO:0000139">
    <property type="term" value="C:Golgi membrane"/>
    <property type="evidence" value="ECO:0007669"/>
    <property type="project" value="UniProtKB-SubCell"/>
</dbReference>
<comment type="subcellular location">
    <subcellularLocation>
        <location evidence="1">Golgi apparatus membrane</location>
        <topology evidence="1">Single-pass type II membrane protein</topology>
    </subcellularLocation>
</comment>
<keyword evidence="6" id="KW-0812">Transmembrane</keyword>
<comment type="caution">
    <text evidence="7">The sequence shown here is derived from an EMBL/GenBank/DDBJ whole genome shotgun (WGS) entry which is preliminary data.</text>
</comment>
<dbReference type="GO" id="GO:0016758">
    <property type="term" value="F:hexosyltransferase activity"/>
    <property type="evidence" value="ECO:0007669"/>
    <property type="project" value="TreeGrafter"/>
</dbReference>
<dbReference type="Pfam" id="PF05637">
    <property type="entry name" value="Glyco_transf_34"/>
    <property type="match status" value="1"/>
</dbReference>
<keyword evidence="3 7" id="KW-0808">Transferase</keyword>
<dbReference type="Proteomes" id="UP000245207">
    <property type="component" value="Unassembled WGS sequence"/>
</dbReference>
<evidence type="ECO:0000256" key="4">
    <source>
        <dbReference type="ARBA" id="ARBA00022968"/>
    </source>
</evidence>
<evidence type="ECO:0000313" key="7">
    <source>
        <dbReference type="EMBL" id="PWA71540.1"/>
    </source>
</evidence>
<keyword evidence="5" id="KW-0333">Golgi apparatus</keyword>
<dbReference type="EMBL" id="PKPP01003064">
    <property type="protein sequence ID" value="PWA71540.1"/>
    <property type="molecule type" value="Genomic_DNA"/>
</dbReference>
<name>A0A2U1NDK6_ARTAN</name>
<dbReference type="GO" id="GO:0009969">
    <property type="term" value="P:xyloglucan biosynthetic process"/>
    <property type="evidence" value="ECO:0007669"/>
    <property type="project" value="TreeGrafter"/>
</dbReference>
<feature type="transmembrane region" description="Helical" evidence="6">
    <location>
        <begin position="144"/>
        <end position="167"/>
    </location>
</feature>
<evidence type="ECO:0000256" key="5">
    <source>
        <dbReference type="ARBA" id="ARBA00023034"/>
    </source>
</evidence>
<accession>A0A2U1NDK6</accession>
<keyword evidence="6" id="KW-0472">Membrane</keyword>
<keyword evidence="6" id="KW-1133">Transmembrane helix</keyword>
<keyword evidence="8" id="KW-1185">Reference proteome</keyword>
<dbReference type="PANTHER" id="PTHR31311:SF13">
    <property type="entry name" value="XYLOGLUCAN 6-XYLOSYLTRANSFERASE 5-RELATED"/>
    <property type="match status" value="1"/>
</dbReference>
<dbReference type="GO" id="GO:0005802">
    <property type="term" value="C:trans-Golgi network"/>
    <property type="evidence" value="ECO:0007669"/>
    <property type="project" value="TreeGrafter"/>
</dbReference>
<feature type="transmembrane region" description="Helical" evidence="6">
    <location>
        <begin position="236"/>
        <end position="257"/>
    </location>
</feature>
<feature type="transmembrane region" description="Helical" evidence="6">
    <location>
        <begin position="341"/>
        <end position="363"/>
    </location>
</feature>
<dbReference type="PANTHER" id="PTHR31311">
    <property type="entry name" value="XYLOGLUCAN 6-XYLOSYLTRANSFERASE 5-RELATED-RELATED"/>
    <property type="match status" value="1"/>
</dbReference>
<evidence type="ECO:0000256" key="2">
    <source>
        <dbReference type="ARBA" id="ARBA00022676"/>
    </source>
</evidence>
<evidence type="ECO:0000313" key="8">
    <source>
        <dbReference type="Proteomes" id="UP000245207"/>
    </source>
</evidence>
<protein>
    <submittedName>
        <fullName evidence="7">Galactosyl transferase</fullName>
    </submittedName>
</protein>
<evidence type="ECO:0000256" key="6">
    <source>
        <dbReference type="SAM" id="Phobius"/>
    </source>
</evidence>
<gene>
    <name evidence="7" type="ORF">CTI12_AA264920</name>
</gene>
<feature type="transmembrane region" description="Helical" evidence="6">
    <location>
        <begin position="108"/>
        <end position="132"/>
    </location>
</feature>
<dbReference type="AlphaFoldDB" id="A0A2U1NDK6"/>
<sequence>MSATLALEAIDPIFALYEKDQPLYHGFRNTALLTLNDQIPRCNLLRIYHVVQNRVTGEMLPVNTHQLNGNNFDLQIFTDFLIVKNSLNRVNPINELVGLDSTFKHWNIYPHVSTTLGKIVPSIIVMILRLSINRFRVTINMEGIEFFIFIILTSWFIVVLSMSLHALETQLELLYKLFNSFTSMSRGSGSSCNWLTLRVDFFVLSGDGDTFRREANRRETAMFPWPFGLVGSDRPFIWAFHLVSFIWPFGLVLRTGLSSGPSIRCPSSEPFSLGPSDRPFIWAFHPFRRYKLTFEVLITELIRVSCAVWQLGRNHIWQPLFGYEPSLGHRAPFGSWLTCRVGYMGLRFCIIWLIWIRLSGYWAKLPLIRRLMFSHPEVEWIWWIDGDVLNFQWSLDLLDVWVPMGPKGPIREEAGKILTASLKGRPAFEADDQSTEWMNKEGLVDRYEEMMEKYHPGLGDERWPFVTHFVGYKPCGSYGEYPVQRCLSGMERAFNFVDNQVLKLYGFRHRGLLSLKINRIRNEFVTPLKNVDQFDIGHSSQVTTSN</sequence>
<proteinExistence type="predicted"/>
<dbReference type="InterPro" id="IPR008630">
    <property type="entry name" value="Glyco_trans_34"/>
</dbReference>
<evidence type="ECO:0000256" key="1">
    <source>
        <dbReference type="ARBA" id="ARBA00004323"/>
    </source>
</evidence>
<keyword evidence="4" id="KW-0735">Signal-anchor</keyword>